<dbReference type="InterPro" id="IPR006674">
    <property type="entry name" value="HD_domain"/>
</dbReference>
<accession>A0A0G1FIU4</accession>
<protein>
    <submittedName>
        <fullName evidence="2">Metal dependent phosphohydrolase</fullName>
    </submittedName>
</protein>
<evidence type="ECO:0000313" key="2">
    <source>
        <dbReference type="EMBL" id="KKT22310.1"/>
    </source>
</evidence>
<dbReference type="Pfam" id="PF01966">
    <property type="entry name" value="HD"/>
    <property type="match status" value="1"/>
</dbReference>
<evidence type="ECO:0000313" key="3">
    <source>
        <dbReference type="Proteomes" id="UP000033831"/>
    </source>
</evidence>
<feature type="domain" description="HD" evidence="1">
    <location>
        <begin position="24"/>
        <end position="114"/>
    </location>
</feature>
<organism evidence="2 3">
    <name type="scientific">Candidatus Nomurabacteria bacterium GW2011_GWF2_43_8</name>
    <dbReference type="NCBI Taxonomy" id="1618779"/>
    <lineage>
        <taxon>Bacteria</taxon>
        <taxon>Candidatus Nomuraibacteriota</taxon>
    </lineage>
</organism>
<dbReference type="Proteomes" id="UP000033831">
    <property type="component" value="Unassembled WGS sequence"/>
</dbReference>
<comment type="caution">
    <text evidence="2">The sequence shown here is derived from an EMBL/GenBank/DDBJ whole genome shotgun (WGS) entry which is preliminary data.</text>
</comment>
<dbReference type="SUPFAM" id="SSF109604">
    <property type="entry name" value="HD-domain/PDEase-like"/>
    <property type="match status" value="1"/>
</dbReference>
<gene>
    <name evidence="2" type="ORF">UW07_C0039G0018</name>
</gene>
<keyword evidence="2" id="KW-0378">Hydrolase</keyword>
<dbReference type="PANTHER" id="PTHR38659">
    <property type="entry name" value="METAL-DEPENDENT PHOSPHOHYDROLASE"/>
    <property type="match status" value="1"/>
</dbReference>
<evidence type="ECO:0000259" key="1">
    <source>
        <dbReference type="Pfam" id="PF01966"/>
    </source>
</evidence>
<reference evidence="2 3" key="1">
    <citation type="journal article" date="2015" name="Nature">
        <title>rRNA introns, odd ribosomes, and small enigmatic genomes across a large radiation of phyla.</title>
        <authorList>
            <person name="Brown C.T."/>
            <person name="Hug L.A."/>
            <person name="Thomas B.C."/>
            <person name="Sharon I."/>
            <person name="Castelle C.J."/>
            <person name="Singh A."/>
            <person name="Wilkins M.J."/>
            <person name="Williams K.H."/>
            <person name="Banfield J.F."/>
        </authorList>
    </citation>
    <scope>NUCLEOTIDE SEQUENCE [LARGE SCALE GENOMIC DNA]</scope>
</reference>
<dbReference type="EMBL" id="LCGX01000039">
    <property type="protein sequence ID" value="KKT22310.1"/>
    <property type="molecule type" value="Genomic_DNA"/>
</dbReference>
<dbReference type="GO" id="GO:0016787">
    <property type="term" value="F:hydrolase activity"/>
    <property type="evidence" value="ECO:0007669"/>
    <property type="project" value="UniProtKB-KW"/>
</dbReference>
<dbReference type="PANTHER" id="PTHR38659:SF1">
    <property type="entry name" value="METAL DEPENDENT PHOSPHOHYDROLASE"/>
    <property type="match status" value="1"/>
</dbReference>
<dbReference type="AlphaFoldDB" id="A0A0G1FIU4"/>
<proteinExistence type="predicted"/>
<sequence length="181" mass="20468">MPLPTKVEARTLLKEHVKDEYQRYHAGMVASALEGYAKVFAADENLWYITGLLHDIDFEEYPDLHPAESLKWFAKWGYPEELIHAVEAHAYGYHGFTTLPDTKLSSALMACDEISGIFYAYRKLNPVPYGEMKVSSIKKRLAEKGFASGIDRESIKRGCEALGIALDEHIANLIKFLAESR</sequence>
<dbReference type="Gene3D" id="1.10.3210.10">
    <property type="entry name" value="Hypothetical protein af1432"/>
    <property type="match status" value="1"/>
</dbReference>
<name>A0A0G1FIU4_9BACT</name>